<name>A0A917XFA2_9ACTN</name>
<keyword evidence="2" id="KW-0378">Hydrolase</keyword>
<dbReference type="InterPro" id="IPR029058">
    <property type="entry name" value="AB_hydrolase_fold"/>
</dbReference>
<dbReference type="PANTHER" id="PTHR43798:SF33">
    <property type="entry name" value="HYDROLASE, PUTATIVE (AFU_ORTHOLOGUE AFUA_2G14860)-RELATED"/>
    <property type="match status" value="1"/>
</dbReference>
<dbReference type="Pfam" id="PF12697">
    <property type="entry name" value="Abhydrolase_6"/>
    <property type="match status" value="1"/>
</dbReference>
<dbReference type="EMBL" id="BMML01000011">
    <property type="protein sequence ID" value="GGN19389.1"/>
    <property type="molecule type" value="Genomic_DNA"/>
</dbReference>
<dbReference type="GO" id="GO:0047372">
    <property type="term" value="F:monoacylglycerol lipase activity"/>
    <property type="evidence" value="ECO:0007669"/>
    <property type="project" value="TreeGrafter"/>
</dbReference>
<dbReference type="InterPro" id="IPR050266">
    <property type="entry name" value="AB_hydrolase_sf"/>
</dbReference>
<comment type="caution">
    <text evidence="2">The sequence shown here is derived from an EMBL/GenBank/DDBJ whole genome shotgun (WGS) entry which is preliminary data.</text>
</comment>
<proteinExistence type="predicted"/>
<dbReference type="AlphaFoldDB" id="A0A917XFA2"/>
<organism evidence="2 3">
    <name type="scientific">Streptomyces fuscichromogenes</name>
    <dbReference type="NCBI Taxonomy" id="1324013"/>
    <lineage>
        <taxon>Bacteria</taxon>
        <taxon>Bacillati</taxon>
        <taxon>Actinomycetota</taxon>
        <taxon>Actinomycetes</taxon>
        <taxon>Kitasatosporales</taxon>
        <taxon>Streptomycetaceae</taxon>
        <taxon>Streptomyces</taxon>
    </lineage>
</organism>
<feature type="domain" description="AB hydrolase-1" evidence="1">
    <location>
        <begin position="29"/>
        <end position="258"/>
    </location>
</feature>
<dbReference type="RefSeq" id="WP_189264986.1">
    <property type="nucleotide sequence ID" value="NZ_BMML01000011.1"/>
</dbReference>
<gene>
    <name evidence="2" type="ORF">GCM10011578_049300</name>
</gene>
<dbReference type="InterPro" id="IPR000073">
    <property type="entry name" value="AB_hydrolase_1"/>
</dbReference>
<reference evidence="2" key="2">
    <citation type="submission" date="2020-09" db="EMBL/GenBank/DDBJ databases">
        <authorList>
            <person name="Sun Q."/>
            <person name="Zhou Y."/>
        </authorList>
    </citation>
    <scope>NUCLEOTIDE SEQUENCE</scope>
    <source>
        <strain evidence="2">CGMCC 4.7110</strain>
    </source>
</reference>
<evidence type="ECO:0000313" key="2">
    <source>
        <dbReference type="EMBL" id="GGN19389.1"/>
    </source>
</evidence>
<dbReference type="GO" id="GO:0016020">
    <property type="term" value="C:membrane"/>
    <property type="evidence" value="ECO:0007669"/>
    <property type="project" value="TreeGrafter"/>
</dbReference>
<protein>
    <submittedName>
        <fullName evidence="2">Alpha/beta hydrolase</fullName>
    </submittedName>
</protein>
<dbReference type="SUPFAM" id="SSF53474">
    <property type="entry name" value="alpha/beta-Hydrolases"/>
    <property type="match status" value="1"/>
</dbReference>
<sequence length="270" mass="27921">MTSDALLGRAASKSGLYLRRSGLPEGPVLVLLHGGLGNGDVWQGVEVVLAERWPGSWLVPDLPGHGRSTRLPHYSYGLMAAQVAQAVTEHVTPGTPVHVLGHSLGGVVGLTLASGWFGIDVSTVCAIGTKPLWTEDEVAMTAAAAAAPAPVFPTRDDAVRFVLAVAAMGDAVDPASPLCDRLVIGDGDQWEPVTDPASLGVGAPDLPGLLAASRAREVLLAAGEHDPLCPPSDLLKTRPAATVLPGAGHYPHVQSPESVWPLLENLLLLA</sequence>
<dbReference type="Proteomes" id="UP000653411">
    <property type="component" value="Unassembled WGS sequence"/>
</dbReference>
<dbReference type="GO" id="GO:0046464">
    <property type="term" value="P:acylglycerol catabolic process"/>
    <property type="evidence" value="ECO:0007669"/>
    <property type="project" value="TreeGrafter"/>
</dbReference>
<dbReference type="Gene3D" id="3.40.50.1820">
    <property type="entry name" value="alpha/beta hydrolase"/>
    <property type="match status" value="1"/>
</dbReference>
<evidence type="ECO:0000259" key="1">
    <source>
        <dbReference type="Pfam" id="PF12697"/>
    </source>
</evidence>
<reference evidence="2" key="1">
    <citation type="journal article" date="2014" name="Int. J. Syst. Evol. Microbiol.">
        <title>Complete genome sequence of Corynebacterium casei LMG S-19264T (=DSM 44701T), isolated from a smear-ripened cheese.</title>
        <authorList>
            <consortium name="US DOE Joint Genome Institute (JGI-PGF)"/>
            <person name="Walter F."/>
            <person name="Albersmeier A."/>
            <person name="Kalinowski J."/>
            <person name="Ruckert C."/>
        </authorList>
    </citation>
    <scope>NUCLEOTIDE SEQUENCE</scope>
    <source>
        <strain evidence="2">CGMCC 4.7110</strain>
    </source>
</reference>
<keyword evidence="3" id="KW-1185">Reference proteome</keyword>
<accession>A0A917XFA2</accession>
<evidence type="ECO:0000313" key="3">
    <source>
        <dbReference type="Proteomes" id="UP000653411"/>
    </source>
</evidence>
<dbReference type="PANTHER" id="PTHR43798">
    <property type="entry name" value="MONOACYLGLYCEROL LIPASE"/>
    <property type="match status" value="1"/>
</dbReference>